<feature type="region of interest" description="Disordered" evidence="5">
    <location>
        <begin position="309"/>
        <end position="329"/>
    </location>
</feature>
<dbReference type="EMBL" id="CP092864">
    <property type="protein sequence ID" value="UYV62351.1"/>
    <property type="molecule type" value="Genomic_DNA"/>
</dbReference>
<keyword evidence="8" id="KW-1185">Reference proteome</keyword>
<accession>A0ABY6K0C5</accession>
<evidence type="ECO:0000256" key="3">
    <source>
        <dbReference type="ARBA" id="ARBA00022525"/>
    </source>
</evidence>
<evidence type="ECO:0000313" key="7">
    <source>
        <dbReference type="EMBL" id="UYV62351.1"/>
    </source>
</evidence>
<protein>
    <submittedName>
        <fullName evidence="7">Lipase</fullName>
    </submittedName>
</protein>
<comment type="similarity">
    <text evidence="2 4">Belongs to the AB hydrolase superfamily. Lipase family.</text>
</comment>
<name>A0ABY6K0C5_9ARAC</name>
<feature type="compositionally biased region" description="Basic and acidic residues" evidence="5">
    <location>
        <begin position="319"/>
        <end position="329"/>
    </location>
</feature>
<proteinExistence type="inferred from homology"/>
<dbReference type="Gene3D" id="3.40.50.1820">
    <property type="entry name" value="alpha/beta hydrolase"/>
    <property type="match status" value="1"/>
</dbReference>
<evidence type="ECO:0000256" key="4">
    <source>
        <dbReference type="RuleBase" id="RU004262"/>
    </source>
</evidence>
<evidence type="ECO:0000259" key="6">
    <source>
        <dbReference type="Pfam" id="PF00151"/>
    </source>
</evidence>
<evidence type="ECO:0000313" key="8">
    <source>
        <dbReference type="Proteomes" id="UP001235939"/>
    </source>
</evidence>
<evidence type="ECO:0000256" key="2">
    <source>
        <dbReference type="ARBA" id="ARBA00010701"/>
    </source>
</evidence>
<gene>
    <name evidence="7" type="ORF">LAZ67_2000227</name>
</gene>
<evidence type="ECO:0000256" key="5">
    <source>
        <dbReference type="SAM" id="MobiDB-lite"/>
    </source>
</evidence>
<feature type="domain" description="Lipase" evidence="6">
    <location>
        <begin position="93"/>
        <end position="285"/>
    </location>
</feature>
<sequence length="329" mass="36547">MVAILLSPSVSAEKDILDAYRFETDRFDMQRSLINSQDQTICWNHLGCFYTNGTFSHTNMVPAWVETTFEIHSRHVPVATVPFSRIQTVEQLVNPDTPITVIIHGFTESRQEGWIQDMTKAFLQQKDTTVVIVDWGPGAVFPQYYQSAVNTELVGRQIAHMLSYTTVPSSKIHLVGFSLGAHVAGFSGKWFKQKHTSLIGKITGQLECWRCDECVFTGLDPASLLFEGYGPSVRLDSEDAEYVEVLHTNAATRWLAGVGMQKAIGHSDIYPNGGRHQPGCPNNLMGGMGDMFNLGNIYQLELYPSDESSTSGSLQLHLQDGKGNSENHD</sequence>
<dbReference type="Pfam" id="PF00151">
    <property type="entry name" value="Lipase"/>
    <property type="match status" value="1"/>
</dbReference>
<evidence type="ECO:0000256" key="1">
    <source>
        <dbReference type="ARBA" id="ARBA00004613"/>
    </source>
</evidence>
<dbReference type="PRINTS" id="PR00821">
    <property type="entry name" value="TAGLIPASE"/>
</dbReference>
<keyword evidence="3" id="KW-0964">Secreted</keyword>
<dbReference type="InterPro" id="IPR000734">
    <property type="entry name" value="TAG_lipase"/>
</dbReference>
<comment type="subcellular location">
    <subcellularLocation>
        <location evidence="1">Secreted</location>
    </subcellularLocation>
</comment>
<dbReference type="SUPFAM" id="SSF53474">
    <property type="entry name" value="alpha/beta-Hydrolases"/>
    <property type="match status" value="1"/>
</dbReference>
<organism evidence="7 8">
    <name type="scientific">Cordylochernes scorpioides</name>
    <dbReference type="NCBI Taxonomy" id="51811"/>
    <lineage>
        <taxon>Eukaryota</taxon>
        <taxon>Metazoa</taxon>
        <taxon>Ecdysozoa</taxon>
        <taxon>Arthropoda</taxon>
        <taxon>Chelicerata</taxon>
        <taxon>Arachnida</taxon>
        <taxon>Pseudoscorpiones</taxon>
        <taxon>Cheliferoidea</taxon>
        <taxon>Chernetidae</taxon>
        <taxon>Cordylochernes</taxon>
    </lineage>
</organism>
<feature type="non-terminal residue" evidence="7">
    <location>
        <position position="329"/>
    </location>
</feature>
<reference evidence="7 8" key="1">
    <citation type="submission" date="2022-01" db="EMBL/GenBank/DDBJ databases">
        <title>A chromosomal length assembly of Cordylochernes scorpioides.</title>
        <authorList>
            <person name="Zeh D."/>
            <person name="Zeh J."/>
        </authorList>
    </citation>
    <scope>NUCLEOTIDE SEQUENCE [LARGE SCALE GENOMIC DNA]</scope>
    <source>
        <strain evidence="7">IN4F17</strain>
        <tissue evidence="7">Whole Body</tissue>
    </source>
</reference>
<dbReference type="PANTHER" id="PTHR11610:SF173">
    <property type="entry name" value="LIPASE DOMAIN-CONTAINING PROTEIN-RELATED"/>
    <property type="match status" value="1"/>
</dbReference>
<dbReference type="InterPro" id="IPR029058">
    <property type="entry name" value="AB_hydrolase_fold"/>
</dbReference>
<dbReference type="Proteomes" id="UP001235939">
    <property type="component" value="Chromosome 02"/>
</dbReference>
<dbReference type="InterPro" id="IPR013818">
    <property type="entry name" value="Lipase"/>
</dbReference>
<dbReference type="PANTHER" id="PTHR11610">
    <property type="entry name" value="LIPASE"/>
    <property type="match status" value="1"/>
</dbReference>